<feature type="region of interest" description="Disordered" evidence="1">
    <location>
        <begin position="379"/>
        <end position="479"/>
    </location>
</feature>
<name>A0A6J8CY34_MYTCO</name>
<dbReference type="PANTHER" id="PTHR33053">
    <property type="entry name" value="PROTEIN, PUTATIVE-RELATED"/>
    <property type="match status" value="1"/>
</dbReference>
<reference evidence="2 3" key="1">
    <citation type="submission" date="2020-06" db="EMBL/GenBank/DDBJ databases">
        <authorList>
            <person name="Li R."/>
            <person name="Bekaert M."/>
        </authorList>
    </citation>
    <scope>NUCLEOTIDE SEQUENCE [LARGE SCALE GENOMIC DNA]</scope>
    <source>
        <strain evidence="3">wild</strain>
    </source>
</reference>
<feature type="compositionally biased region" description="Low complexity" evidence="1">
    <location>
        <begin position="381"/>
        <end position="426"/>
    </location>
</feature>
<keyword evidence="3" id="KW-1185">Reference proteome</keyword>
<organism evidence="2 3">
    <name type="scientific">Mytilus coruscus</name>
    <name type="common">Sea mussel</name>
    <dbReference type="NCBI Taxonomy" id="42192"/>
    <lineage>
        <taxon>Eukaryota</taxon>
        <taxon>Metazoa</taxon>
        <taxon>Spiralia</taxon>
        <taxon>Lophotrochozoa</taxon>
        <taxon>Mollusca</taxon>
        <taxon>Bivalvia</taxon>
        <taxon>Autobranchia</taxon>
        <taxon>Pteriomorphia</taxon>
        <taxon>Mytilida</taxon>
        <taxon>Mytiloidea</taxon>
        <taxon>Mytilidae</taxon>
        <taxon>Mytilinae</taxon>
        <taxon>Mytilus</taxon>
    </lineage>
</organism>
<gene>
    <name evidence="2" type="ORF">MCOR_34060</name>
</gene>
<accession>A0A6J8CY34</accession>
<sequence length="612" mass="70144">MDMTKAFPVDYMHQTCLGVMKRLLLLWLRGKRDFKLSAQNNDQISFKLLQLRKAIPSVFARKPRSLDDADRWKATEYRQFLLYTGKIVLKDILRPELYSHFMALSIGIGIIVSPELSKNHQIYAGNLLKFFIAQGREIYGPEFLVYNVHSMMHIADDVKNHGHLDKFSAFPYENYMQKLKKTVHSGKCPLIQIIKRIFEMKNETQSFVDRQEKKIVNKKPNNSFILDNQDGCEVIEFTNEKHTDGSDLVLCRIHRRSEPIFIEPCDSRILGAMKCHRRHTVMKNIPISQLERRAIMIQKGMYSSMIKQKVDCHSSMIRHKDTYEKALARRKRAEYTSHVETDEEDEENRREAGRPDRFNSSEDGKKIWKITLKDFTEKICRPSTTSSSSHPTTPRTSSSHPTTPQASSSRPTAPQSSSSRPTTPQTNYPPTPPPYQPSSFRTNERRESRVLPDLPECELDTPRSSRGGEINETRLQRQGEENTAILKQLRAGQSNAVNDDAADIDCLLAETQALSILGSNTVGDTVRKMMRRLGNNSLWSLYSLKGKKEKEAFQTTAIYRVVVKASLKVHQKSTETEVNDAIIDFLKHAPHQPGSNKYKKSQPQQTPVHQGL</sequence>
<feature type="region of interest" description="Disordered" evidence="1">
    <location>
        <begin position="328"/>
        <end position="362"/>
    </location>
</feature>
<feature type="compositionally biased region" description="Basic and acidic residues" evidence="1">
    <location>
        <begin position="347"/>
        <end position="362"/>
    </location>
</feature>
<dbReference type="Proteomes" id="UP000507470">
    <property type="component" value="Unassembled WGS sequence"/>
</dbReference>
<feature type="region of interest" description="Disordered" evidence="1">
    <location>
        <begin position="590"/>
        <end position="612"/>
    </location>
</feature>
<dbReference type="EMBL" id="CACVKT020006102">
    <property type="protein sequence ID" value="CAC5399830.1"/>
    <property type="molecule type" value="Genomic_DNA"/>
</dbReference>
<feature type="compositionally biased region" description="Polar residues" evidence="1">
    <location>
        <begin position="601"/>
        <end position="612"/>
    </location>
</feature>
<evidence type="ECO:0000256" key="1">
    <source>
        <dbReference type="SAM" id="MobiDB-lite"/>
    </source>
</evidence>
<feature type="compositionally biased region" description="Basic and acidic residues" evidence="1">
    <location>
        <begin position="328"/>
        <end position="340"/>
    </location>
</feature>
<feature type="compositionally biased region" description="Pro residues" evidence="1">
    <location>
        <begin position="427"/>
        <end position="436"/>
    </location>
</feature>
<evidence type="ECO:0000313" key="3">
    <source>
        <dbReference type="Proteomes" id="UP000507470"/>
    </source>
</evidence>
<protein>
    <recommendedName>
        <fullName evidence="4">DUF4218 domain-containing protein</fullName>
    </recommendedName>
</protein>
<proteinExistence type="predicted"/>
<dbReference type="OrthoDB" id="10036512at2759"/>
<dbReference type="AlphaFoldDB" id="A0A6J8CY34"/>
<evidence type="ECO:0008006" key="4">
    <source>
        <dbReference type="Google" id="ProtNLM"/>
    </source>
</evidence>
<evidence type="ECO:0000313" key="2">
    <source>
        <dbReference type="EMBL" id="CAC5399830.1"/>
    </source>
</evidence>
<feature type="compositionally biased region" description="Basic and acidic residues" evidence="1">
    <location>
        <begin position="469"/>
        <end position="479"/>
    </location>
</feature>